<keyword evidence="6 7" id="KW-0472">Membrane</keyword>
<reference evidence="9" key="2">
    <citation type="submission" date="2023-12" db="EMBL/GenBank/DDBJ databases">
        <authorList>
            <person name="Sun Q."/>
            <person name="Inoue M."/>
        </authorList>
    </citation>
    <scope>NUCLEOTIDE SEQUENCE</scope>
    <source>
        <strain evidence="9">JCM 17590</strain>
    </source>
</reference>
<evidence type="ECO:0000256" key="3">
    <source>
        <dbReference type="ARBA" id="ARBA00022475"/>
    </source>
</evidence>
<dbReference type="PROSITE" id="PS50928">
    <property type="entry name" value="ABC_TM1"/>
    <property type="match status" value="1"/>
</dbReference>
<evidence type="ECO:0000313" key="9">
    <source>
        <dbReference type="EMBL" id="GAA4166823.1"/>
    </source>
</evidence>
<dbReference type="InterPro" id="IPR035906">
    <property type="entry name" value="MetI-like_sf"/>
</dbReference>
<feature type="transmembrane region" description="Helical" evidence="7">
    <location>
        <begin position="283"/>
        <end position="307"/>
    </location>
</feature>
<dbReference type="PANTHER" id="PTHR43227">
    <property type="entry name" value="BLL4140 PROTEIN"/>
    <property type="match status" value="1"/>
</dbReference>
<dbReference type="SUPFAM" id="SSF161098">
    <property type="entry name" value="MetI-like"/>
    <property type="match status" value="1"/>
</dbReference>
<feature type="transmembrane region" description="Helical" evidence="7">
    <location>
        <begin position="29"/>
        <end position="48"/>
    </location>
</feature>
<evidence type="ECO:0000256" key="1">
    <source>
        <dbReference type="ARBA" id="ARBA00004651"/>
    </source>
</evidence>
<evidence type="ECO:0000259" key="8">
    <source>
        <dbReference type="PROSITE" id="PS50928"/>
    </source>
</evidence>
<evidence type="ECO:0000256" key="6">
    <source>
        <dbReference type="ARBA" id="ARBA00023136"/>
    </source>
</evidence>
<gene>
    <name evidence="9" type="ORF">GCM10022286_32110</name>
</gene>
<evidence type="ECO:0000256" key="4">
    <source>
        <dbReference type="ARBA" id="ARBA00022692"/>
    </source>
</evidence>
<keyword evidence="3" id="KW-1003">Cell membrane</keyword>
<dbReference type="PANTHER" id="PTHR43227:SF11">
    <property type="entry name" value="BLL4140 PROTEIN"/>
    <property type="match status" value="1"/>
</dbReference>
<dbReference type="InterPro" id="IPR000515">
    <property type="entry name" value="MetI-like"/>
</dbReference>
<keyword evidence="2 7" id="KW-0813">Transport</keyword>
<keyword evidence="10" id="KW-1185">Reference proteome</keyword>
<reference evidence="9" key="1">
    <citation type="journal article" date="2014" name="Int. J. Syst. Evol. Microbiol.">
        <title>Complete genome of a new Firmicutes species belonging to the dominant human colonic microbiota ('Ruminococcus bicirculans') reveals two chromosomes and a selective capacity to utilize plant glucans.</title>
        <authorList>
            <consortium name="NISC Comparative Sequencing Program"/>
            <person name="Wegmann U."/>
            <person name="Louis P."/>
            <person name="Goesmann A."/>
            <person name="Henrissat B."/>
            <person name="Duncan S.H."/>
            <person name="Flint H.J."/>
        </authorList>
    </citation>
    <scope>NUCLEOTIDE SEQUENCE</scope>
    <source>
        <strain evidence="9">JCM 17590</strain>
    </source>
</reference>
<dbReference type="EMBL" id="BAABBV010000002">
    <property type="protein sequence ID" value="GAA4166823.1"/>
    <property type="molecule type" value="Genomic_DNA"/>
</dbReference>
<dbReference type="CDD" id="cd06261">
    <property type="entry name" value="TM_PBP2"/>
    <property type="match status" value="1"/>
</dbReference>
<feature type="transmembrane region" description="Helical" evidence="7">
    <location>
        <begin position="136"/>
        <end position="156"/>
    </location>
</feature>
<dbReference type="Pfam" id="PF00528">
    <property type="entry name" value="BPD_transp_1"/>
    <property type="match status" value="1"/>
</dbReference>
<feature type="transmembrane region" description="Helical" evidence="7">
    <location>
        <begin position="94"/>
        <end position="115"/>
    </location>
</feature>
<dbReference type="Gene3D" id="1.10.3720.10">
    <property type="entry name" value="MetI-like"/>
    <property type="match status" value="1"/>
</dbReference>
<proteinExistence type="inferred from homology"/>
<dbReference type="RefSeq" id="WP_425555039.1">
    <property type="nucleotide sequence ID" value="NZ_BAABBV010000002.1"/>
</dbReference>
<sequence length="317" mass="35204">MSTMTPRATAAAAVGRTQKVRRRPWYRNWQLYSLLVLPVAYFIIFRYLPMAGNVIAFRQYMPGGNIFGEYWVGFQNFQQVLSDPVFWGAFRNTVVLGGLALIFGFPVPIVLALLLNELRSAGFKRFVQTTTYLPHFLSIVIVAGMILQMTSLTGAINHLLSQVGIHPVDFMTQPGWFPAIYVGSEIWQTMGWGTILYLAALTQVDESLYEAARIDGANRWQQVWHVTLPGIAPTVVTLLIINIGSFMSVGFEKILLIYNPTLYSTADVISTYLYRYGIVSGSFSYAAAAGMFEAVIGLVLVGAANFVSKRIVGASLW</sequence>
<accession>A0ABP7ZP63</accession>
<dbReference type="Proteomes" id="UP001415169">
    <property type="component" value="Unassembled WGS sequence"/>
</dbReference>
<feature type="domain" description="ABC transmembrane type-1" evidence="8">
    <location>
        <begin position="90"/>
        <end position="304"/>
    </location>
</feature>
<keyword evidence="4 7" id="KW-0812">Transmembrane</keyword>
<comment type="similarity">
    <text evidence="7">Belongs to the binding-protein-dependent transport system permease family.</text>
</comment>
<organism evidence="9 10">
    <name type="scientific">Gryllotalpicola daejeonensis</name>
    <dbReference type="NCBI Taxonomy" id="993087"/>
    <lineage>
        <taxon>Bacteria</taxon>
        <taxon>Bacillati</taxon>
        <taxon>Actinomycetota</taxon>
        <taxon>Actinomycetes</taxon>
        <taxon>Micrococcales</taxon>
        <taxon>Microbacteriaceae</taxon>
        <taxon>Gryllotalpicola</taxon>
    </lineage>
</organism>
<comment type="subcellular location">
    <subcellularLocation>
        <location evidence="1 7">Cell membrane</location>
        <topology evidence="1 7">Multi-pass membrane protein</topology>
    </subcellularLocation>
</comment>
<protein>
    <submittedName>
        <fullName evidence="9">ABC transporter permease subunit</fullName>
    </submittedName>
</protein>
<dbReference type="InterPro" id="IPR050809">
    <property type="entry name" value="UgpAE/MalFG_permease"/>
</dbReference>
<feature type="transmembrane region" description="Helical" evidence="7">
    <location>
        <begin position="223"/>
        <end position="243"/>
    </location>
</feature>
<evidence type="ECO:0000256" key="5">
    <source>
        <dbReference type="ARBA" id="ARBA00022989"/>
    </source>
</evidence>
<evidence type="ECO:0000256" key="2">
    <source>
        <dbReference type="ARBA" id="ARBA00022448"/>
    </source>
</evidence>
<feature type="transmembrane region" description="Helical" evidence="7">
    <location>
        <begin position="176"/>
        <end position="202"/>
    </location>
</feature>
<evidence type="ECO:0000313" key="10">
    <source>
        <dbReference type="Proteomes" id="UP001415169"/>
    </source>
</evidence>
<comment type="caution">
    <text evidence="9">The sequence shown here is derived from an EMBL/GenBank/DDBJ whole genome shotgun (WGS) entry which is preliminary data.</text>
</comment>
<name>A0ABP7ZP63_9MICO</name>
<evidence type="ECO:0000256" key="7">
    <source>
        <dbReference type="RuleBase" id="RU363032"/>
    </source>
</evidence>
<keyword evidence="5 7" id="KW-1133">Transmembrane helix</keyword>